<organism evidence="1 2">
    <name type="scientific">Ilyodon furcidens</name>
    <name type="common">goldbreast splitfin</name>
    <dbReference type="NCBI Taxonomy" id="33524"/>
    <lineage>
        <taxon>Eukaryota</taxon>
        <taxon>Metazoa</taxon>
        <taxon>Chordata</taxon>
        <taxon>Craniata</taxon>
        <taxon>Vertebrata</taxon>
        <taxon>Euteleostomi</taxon>
        <taxon>Actinopterygii</taxon>
        <taxon>Neopterygii</taxon>
        <taxon>Teleostei</taxon>
        <taxon>Neoteleostei</taxon>
        <taxon>Acanthomorphata</taxon>
        <taxon>Ovalentaria</taxon>
        <taxon>Atherinomorphae</taxon>
        <taxon>Cyprinodontiformes</taxon>
        <taxon>Goodeidae</taxon>
        <taxon>Ilyodon</taxon>
    </lineage>
</organism>
<evidence type="ECO:0000313" key="2">
    <source>
        <dbReference type="Proteomes" id="UP001482620"/>
    </source>
</evidence>
<comment type="caution">
    <text evidence="1">The sequence shown here is derived from an EMBL/GenBank/DDBJ whole genome shotgun (WGS) entry which is preliminary data.</text>
</comment>
<evidence type="ECO:0000313" key="1">
    <source>
        <dbReference type="EMBL" id="MEQ2235104.1"/>
    </source>
</evidence>
<dbReference type="Proteomes" id="UP001482620">
    <property type="component" value="Unassembled WGS sequence"/>
</dbReference>
<accession>A0ABV0TQP2</accession>
<sequence length="73" mass="7976">MLHYDKRTSPADLSTLQRNSSFTLRSFSTESTFAVNSTSVPSVSPGGFRSSSIGETRLLSLLCRILGNNFFSP</sequence>
<keyword evidence="2" id="KW-1185">Reference proteome</keyword>
<dbReference type="EMBL" id="JAHRIQ010043958">
    <property type="protein sequence ID" value="MEQ2235104.1"/>
    <property type="molecule type" value="Genomic_DNA"/>
</dbReference>
<proteinExistence type="predicted"/>
<reference evidence="1 2" key="1">
    <citation type="submission" date="2021-06" db="EMBL/GenBank/DDBJ databases">
        <authorList>
            <person name="Palmer J.M."/>
        </authorList>
    </citation>
    <scope>NUCLEOTIDE SEQUENCE [LARGE SCALE GENOMIC DNA]</scope>
    <source>
        <strain evidence="2">if_2019</strain>
        <tissue evidence="1">Muscle</tissue>
    </source>
</reference>
<gene>
    <name evidence="1" type="ORF">ILYODFUR_038195</name>
</gene>
<protein>
    <submittedName>
        <fullName evidence="1">Uncharacterized protein</fullName>
    </submittedName>
</protein>
<name>A0ABV0TQP2_9TELE</name>